<accession>A0A6A5KA72</accession>
<name>A0A6A5KA72_9PLEO</name>
<reference evidence="2" key="1">
    <citation type="submission" date="2020-01" db="EMBL/GenBank/DDBJ databases">
        <authorList>
            <consortium name="DOE Joint Genome Institute"/>
            <person name="Haridas S."/>
            <person name="Albert R."/>
            <person name="Binder M."/>
            <person name="Bloem J."/>
            <person name="Labutti K."/>
            <person name="Salamov A."/>
            <person name="Andreopoulos B."/>
            <person name="Baker S.E."/>
            <person name="Barry K."/>
            <person name="Bills G."/>
            <person name="Bluhm B.H."/>
            <person name="Cannon C."/>
            <person name="Castanera R."/>
            <person name="Culley D.E."/>
            <person name="Daum C."/>
            <person name="Ezra D."/>
            <person name="Gonzalez J.B."/>
            <person name="Henrissat B."/>
            <person name="Kuo A."/>
            <person name="Liang C."/>
            <person name="Lipzen A."/>
            <person name="Lutzoni F."/>
            <person name="Magnuson J."/>
            <person name="Mondo S."/>
            <person name="Nolan M."/>
            <person name="Ohm R."/>
            <person name="Pangilinan J."/>
            <person name="Park H.-J."/>
            <person name="Ramirez L."/>
            <person name="Alfaro M."/>
            <person name="Sun H."/>
            <person name="Tritt A."/>
            <person name="Yoshinaga Y."/>
            <person name="Zwiers L.-H."/>
            <person name="Turgeon B.G."/>
            <person name="Goodwin S.B."/>
            <person name="Spatafora J.W."/>
            <person name="Crous P.W."/>
            <person name="Grigoriev I.V."/>
        </authorList>
    </citation>
    <scope>NUCLEOTIDE SEQUENCE</scope>
    <source>
        <strain evidence="2">P77</strain>
    </source>
</reference>
<gene>
    <name evidence="2" type="ORF">BDW02DRAFT_572090</name>
</gene>
<organism evidence="2 3">
    <name type="scientific">Decorospora gaudefroyi</name>
    <dbReference type="NCBI Taxonomy" id="184978"/>
    <lineage>
        <taxon>Eukaryota</taxon>
        <taxon>Fungi</taxon>
        <taxon>Dikarya</taxon>
        <taxon>Ascomycota</taxon>
        <taxon>Pezizomycotina</taxon>
        <taxon>Dothideomycetes</taxon>
        <taxon>Pleosporomycetidae</taxon>
        <taxon>Pleosporales</taxon>
        <taxon>Pleosporineae</taxon>
        <taxon>Pleosporaceae</taxon>
        <taxon>Decorospora</taxon>
    </lineage>
</organism>
<evidence type="ECO:0000313" key="3">
    <source>
        <dbReference type="Proteomes" id="UP000800040"/>
    </source>
</evidence>
<dbReference type="AlphaFoldDB" id="A0A6A5KA72"/>
<evidence type="ECO:0000313" key="2">
    <source>
        <dbReference type="EMBL" id="KAF1831334.1"/>
    </source>
</evidence>
<feature type="region of interest" description="Disordered" evidence="1">
    <location>
        <begin position="1"/>
        <end position="78"/>
    </location>
</feature>
<protein>
    <submittedName>
        <fullName evidence="2">Uncharacterized protein</fullName>
    </submittedName>
</protein>
<feature type="region of interest" description="Disordered" evidence="1">
    <location>
        <begin position="381"/>
        <end position="402"/>
    </location>
</feature>
<sequence length="419" mass="46199">MAVPSIATQKVRSAVETTTIPSGTVPDSPTPLQMILDLDRTEDSPAPSFETSPRRDSVRMSDPAPAPTATATPAPAPVPAYVPSEDLLKAAEHFNIAIIDDNGMPVDLNHVADLVEAEALRETAECYGIYTTNDEGVSLDPECVKALIQSVKDDRRAKNVEKLTALYNRPSPMMDEAKAGLEGETKEALENEVENKQDLAPEDEDELEVFYARVYRRADGRRRMRFDTFGYHALDADYDSDEDAEGEYPEQLMLALYAQDFAAADRIEAEIGAFLIKKEGVLTGRGTELMTAEAVAAGEVPDYLDLPLESDTSNKLRAKRVLNPARQRKRDNTTSRPAVADEMADIPRPDIPRRFIGDNVHGPTILQQLYSNTCPAVNVPRPTPRDLPMAGEDATRPDDPLDDYEDIIARHLLSSRAYC</sequence>
<keyword evidence="3" id="KW-1185">Reference proteome</keyword>
<dbReference type="OrthoDB" id="498204at2759"/>
<dbReference type="Proteomes" id="UP000800040">
    <property type="component" value="Unassembled WGS sequence"/>
</dbReference>
<proteinExistence type="predicted"/>
<dbReference type="EMBL" id="ML975366">
    <property type="protein sequence ID" value="KAF1831334.1"/>
    <property type="molecule type" value="Genomic_DNA"/>
</dbReference>
<feature type="region of interest" description="Disordered" evidence="1">
    <location>
        <begin position="323"/>
        <end position="344"/>
    </location>
</feature>
<evidence type="ECO:0000256" key="1">
    <source>
        <dbReference type="SAM" id="MobiDB-lite"/>
    </source>
</evidence>
<feature type="compositionally biased region" description="Polar residues" evidence="1">
    <location>
        <begin position="1"/>
        <end position="31"/>
    </location>
</feature>